<dbReference type="Gene3D" id="3.40.190.10">
    <property type="entry name" value="Periplasmic binding protein-like II"/>
    <property type="match status" value="2"/>
</dbReference>
<sequence length="307" mass="34230">MDYATLSRISVKNLTVMHVLLMTHSVTSTANILCVTPSSVSKALGQLRAQLNDELFFRRGNQLAPTQYALSIGPAIHNVLSNMNGIFQQGEFLPETFTGMLSLSMRESTFELFAPQLGKISQRLSDHAQLVISTKEQFSFEALLSGKIDFLLLPHDISQPPTHSKSLIWKTILSDEMVCLMNPAHPLSNEALTIEKYLSYRHIRVIDKDLAEPYFEQTLTQRHGARNIAAMVADFGSAALMCQHSPYLFTCSKRWAETALQGKGLVAKALPFDYGQVAYSLVWNTVSLNNPACRWLHDQLVGDTAEI</sequence>
<dbReference type="SUPFAM" id="SSF46785">
    <property type="entry name" value="Winged helix' DNA-binding domain"/>
    <property type="match status" value="1"/>
</dbReference>
<keyword evidence="3" id="KW-0238">DNA-binding</keyword>
<dbReference type="InterPro" id="IPR005119">
    <property type="entry name" value="LysR_subst-bd"/>
</dbReference>
<proteinExistence type="inferred from homology"/>
<dbReference type="CDD" id="cd08417">
    <property type="entry name" value="PBP2_Nitroaromatics_like"/>
    <property type="match status" value="1"/>
</dbReference>
<evidence type="ECO:0000256" key="1">
    <source>
        <dbReference type="ARBA" id="ARBA00009437"/>
    </source>
</evidence>
<dbReference type="RefSeq" id="WP_016959684.1">
    <property type="nucleotide sequence ID" value="NZ_AJWN02000063.1"/>
</dbReference>
<keyword evidence="4" id="KW-0804">Transcription</keyword>
<dbReference type="Pfam" id="PF00126">
    <property type="entry name" value="HTH_1"/>
    <property type="match status" value="1"/>
</dbReference>
<organism evidence="6 7">
    <name type="scientific">Enterovibrio norvegicus FF-454</name>
    <dbReference type="NCBI Taxonomy" id="1185651"/>
    <lineage>
        <taxon>Bacteria</taxon>
        <taxon>Pseudomonadati</taxon>
        <taxon>Pseudomonadota</taxon>
        <taxon>Gammaproteobacteria</taxon>
        <taxon>Vibrionales</taxon>
        <taxon>Vibrionaceae</taxon>
        <taxon>Enterovibrio</taxon>
    </lineage>
</organism>
<dbReference type="PANTHER" id="PTHR30118">
    <property type="entry name" value="HTH-TYPE TRANSCRIPTIONAL REGULATOR LEUO-RELATED"/>
    <property type="match status" value="1"/>
</dbReference>
<dbReference type="AlphaFoldDB" id="A0A1E5C594"/>
<evidence type="ECO:0000256" key="4">
    <source>
        <dbReference type="ARBA" id="ARBA00023163"/>
    </source>
</evidence>
<feature type="domain" description="HTH lysR-type" evidence="5">
    <location>
        <begin position="23"/>
        <end position="66"/>
    </location>
</feature>
<gene>
    <name evidence="6" type="ORF">A1OK_10235</name>
</gene>
<evidence type="ECO:0000256" key="3">
    <source>
        <dbReference type="ARBA" id="ARBA00023125"/>
    </source>
</evidence>
<dbReference type="SUPFAM" id="SSF53850">
    <property type="entry name" value="Periplasmic binding protein-like II"/>
    <property type="match status" value="1"/>
</dbReference>
<dbReference type="InterPro" id="IPR036388">
    <property type="entry name" value="WH-like_DNA-bd_sf"/>
</dbReference>
<keyword evidence="2" id="KW-0805">Transcription regulation</keyword>
<evidence type="ECO:0000313" key="7">
    <source>
        <dbReference type="Proteomes" id="UP000095039"/>
    </source>
</evidence>
<dbReference type="Gene3D" id="1.10.10.10">
    <property type="entry name" value="Winged helix-like DNA-binding domain superfamily/Winged helix DNA-binding domain"/>
    <property type="match status" value="1"/>
</dbReference>
<protein>
    <submittedName>
        <fullName evidence="6">LysR family transcriptional regulator</fullName>
    </submittedName>
</protein>
<dbReference type="InterPro" id="IPR036390">
    <property type="entry name" value="WH_DNA-bd_sf"/>
</dbReference>
<dbReference type="PANTHER" id="PTHR30118:SF12">
    <property type="entry name" value="TRANSCRIPTIONAL REGULATOR LYSR FAMILY"/>
    <property type="match status" value="1"/>
</dbReference>
<evidence type="ECO:0000313" key="6">
    <source>
        <dbReference type="EMBL" id="OEE60663.1"/>
    </source>
</evidence>
<name>A0A1E5C594_9GAMM</name>
<keyword evidence="7" id="KW-1185">Reference proteome</keyword>
<evidence type="ECO:0000259" key="5">
    <source>
        <dbReference type="PROSITE" id="PS50931"/>
    </source>
</evidence>
<dbReference type="GO" id="GO:0003700">
    <property type="term" value="F:DNA-binding transcription factor activity"/>
    <property type="evidence" value="ECO:0007669"/>
    <property type="project" value="InterPro"/>
</dbReference>
<dbReference type="Pfam" id="PF03466">
    <property type="entry name" value="LysR_substrate"/>
    <property type="match status" value="1"/>
</dbReference>
<evidence type="ECO:0000256" key="2">
    <source>
        <dbReference type="ARBA" id="ARBA00023015"/>
    </source>
</evidence>
<dbReference type="InterPro" id="IPR050389">
    <property type="entry name" value="LysR-type_TF"/>
</dbReference>
<dbReference type="PROSITE" id="PS50931">
    <property type="entry name" value="HTH_LYSR"/>
    <property type="match status" value="1"/>
</dbReference>
<comment type="similarity">
    <text evidence="1">Belongs to the LysR transcriptional regulatory family.</text>
</comment>
<dbReference type="GO" id="GO:0003677">
    <property type="term" value="F:DNA binding"/>
    <property type="evidence" value="ECO:0007669"/>
    <property type="project" value="UniProtKB-KW"/>
</dbReference>
<accession>A0A1E5C594</accession>
<dbReference type="InterPro" id="IPR000847">
    <property type="entry name" value="LysR_HTH_N"/>
</dbReference>
<dbReference type="EMBL" id="AJWN02000063">
    <property type="protein sequence ID" value="OEE60663.1"/>
    <property type="molecule type" value="Genomic_DNA"/>
</dbReference>
<dbReference type="Proteomes" id="UP000095039">
    <property type="component" value="Unassembled WGS sequence"/>
</dbReference>
<comment type="caution">
    <text evidence="6">The sequence shown here is derived from an EMBL/GenBank/DDBJ whole genome shotgun (WGS) entry which is preliminary data.</text>
</comment>
<dbReference type="InterPro" id="IPR037402">
    <property type="entry name" value="YidZ_PBP2"/>
</dbReference>
<reference evidence="6 7" key="1">
    <citation type="journal article" date="2012" name="Science">
        <title>Ecological populations of bacteria act as socially cohesive units of antibiotic production and resistance.</title>
        <authorList>
            <person name="Cordero O.X."/>
            <person name="Wildschutte H."/>
            <person name="Kirkup B."/>
            <person name="Proehl S."/>
            <person name="Ngo L."/>
            <person name="Hussain F."/>
            <person name="Le Roux F."/>
            <person name="Mincer T."/>
            <person name="Polz M.F."/>
        </authorList>
    </citation>
    <scope>NUCLEOTIDE SEQUENCE [LARGE SCALE GENOMIC DNA]</scope>
    <source>
        <strain evidence="6 7">FF-454</strain>
    </source>
</reference>